<evidence type="ECO:0000256" key="3">
    <source>
        <dbReference type="ARBA" id="ARBA00022842"/>
    </source>
</evidence>
<dbReference type="PANTHER" id="PTHR10336:SF209">
    <property type="entry name" value="PHOSPHOINOSITIDE PHOSPHOLIPASE C"/>
    <property type="match status" value="1"/>
</dbReference>
<feature type="domain" description="PI-PLC Y-box" evidence="10">
    <location>
        <begin position="258"/>
        <end position="373"/>
    </location>
</feature>
<evidence type="ECO:0000259" key="9">
    <source>
        <dbReference type="PROSITE" id="PS50004"/>
    </source>
</evidence>
<keyword evidence="4" id="KW-1015">Disulfide bond</keyword>
<dbReference type="InterPro" id="IPR001192">
    <property type="entry name" value="PI-PLC_fam"/>
</dbReference>
<dbReference type="Pfam" id="PF00168">
    <property type="entry name" value="C2"/>
    <property type="match status" value="1"/>
</dbReference>
<dbReference type="InterPro" id="IPR001711">
    <property type="entry name" value="PLipase_C_Pinositol-sp_Y"/>
</dbReference>
<evidence type="ECO:0000256" key="1">
    <source>
        <dbReference type="ARBA" id="ARBA00000110"/>
    </source>
</evidence>
<evidence type="ECO:0000256" key="6">
    <source>
        <dbReference type="ARBA" id="ARBA00023239"/>
    </source>
</evidence>
<dbReference type="SUPFAM" id="SSF51695">
    <property type="entry name" value="PLC-like phosphodiesterases"/>
    <property type="match status" value="1"/>
</dbReference>
<keyword evidence="2" id="KW-0479">Metal-binding</keyword>
<dbReference type="InterPro" id="IPR011992">
    <property type="entry name" value="EF-hand-dom_pair"/>
</dbReference>
<feature type="region of interest" description="Disordered" evidence="8">
    <location>
        <begin position="199"/>
        <end position="221"/>
    </location>
</feature>
<dbReference type="CDD" id="cd00275">
    <property type="entry name" value="C2_PLC_like"/>
    <property type="match status" value="1"/>
</dbReference>
<keyword evidence="5" id="KW-0807">Transducer</keyword>
<proteinExistence type="predicted"/>
<dbReference type="EC" id="3.1.4.11" evidence="7"/>
<dbReference type="SMART" id="SM00148">
    <property type="entry name" value="PLCXc"/>
    <property type="match status" value="1"/>
</dbReference>
<evidence type="ECO:0000313" key="11">
    <source>
        <dbReference type="Proteomes" id="UP000694941"/>
    </source>
</evidence>
<dbReference type="SMART" id="SM00149">
    <property type="entry name" value="PLCYc"/>
    <property type="match status" value="1"/>
</dbReference>
<keyword evidence="7" id="KW-0442">Lipid degradation</keyword>
<keyword evidence="6" id="KW-0456">Lyase</keyword>
<keyword evidence="7" id="KW-0443">Lipid metabolism</keyword>
<evidence type="ECO:0000256" key="8">
    <source>
        <dbReference type="SAM" id="MobiDB-lite"/>
    </source>
</evidence>
<dbReference type="GeneID" id="106467498"/>
<dbReference type="Proteomes" id="UP000694941">
    <property type="component" value="Unplaced"/>
</dbReference>
<evidence type="ECO:0000256" key="7">
    <source>
        <dbReference type="RuleBase" id="RU361133"/>
    </source>
</evidence>
<dbReference type="InterPro" id="IPR000909">
    <property type="entry name" value="PLipase_C_PInositol-sp_X_dom"/>
</dbReference>
<dbReference type="Gene3D" id="3.20.20.190">
    <property type="entry name" value="Phosphatidylinositol (PI) phosphodiesterase"/>
    <property type="match status" value="1"/>
</dbReference>
<dbReference type="PROSITE" id="PS50008">
    <property type="entry name" value="PIPLC_Y_DOMAIN"/>
    <property type="match status" value="1"/>
</dbReference>
<dbReference type="SMART" id="SM00239">
    <property type="entry name" value="C2"/>
    <property type="match status" value="1"/>
</dbReference>
<feature type="compositionally biased region" description="Basic and acidic residues" evidence="8">
    <location>
        <begin position="199"/>
        <end position="209"/>
    </location>
</feature>
<dbReference type="Gene3D" id="2.60.40.150">
    <property type="entry name" value="C2 domain"/>
    <property type="match status" value="1"/>
</dbReference>
<comment type="catalytic activity">
    <reaction evidence="7">
        <text>a 1,2-diacyl-sn-glycero-3-phospho-(1D-myo-inositol-4,5-bisphosphate) + H2O = 1D-myo-inositol 1,4,5-trisphosphate + a 1,2-diacyl-sn-glycerol + H(+)</text>
        <dbReference type="Rhea" id="RHEA:33179"/>
        <dbReference type="ChEBI" id="CHEBI:15377"/>
        <dbReference type="ChEBI" id="CHEBI:15378"/>
        <dbReference type="ChEBI" id="CHEBI:17815"/>
        <dbReference type="ChEBI" id="CHEBI:58456"/>
        <dbReference type="ChEBI" id="CHEBI:203600"/>
        <dbReference type="EC" id="3.1.4.11"/>
    </reaction>
</comment>
<organism evidence="11 12">
    <name type="scientific">Limulus polyphemus</name>
    <name type="common">Atlantic horseshoe crab</name>
    <dbReference type="NCBI Taxonomy" id="6850"/>
    <lineage>
        <taxon>Eukaryota</taxon>
        <taxon>Metazoa</taxon>
        <taxon>Ecdysozoa</taxon>
        <taxon>Arthropoda</taxon>
        <taxon>Chelicerata</taxon>
        <taxon>Merostomata</taxon>
        <taxon>Xiphosura</taxon>
        <taxon>Limulidae</taxon>
        <taxon>Limulus</taxon>
    </lineage>
</organism>
<evidence type="ECO:0000256" key="2">
    <source>
        <dbReference type="ARBA" id="ARBA00022723"/>
    </source>
</evidence>
<keyword evidence="7" id="KW-0378">Hydrolase</keyword>
<keyword evidence="11" id="KW-1185">Reference proteome</keyword>
<dbReference type="PRINTS" id="PR00390">
    <property type="entry name" value="PHPHLIPASEC"/>
</dbReference>
<dbReference type="InterPro" id="IPR017946">
    <property type="entry name" value="PLC-like_Pdiesterase_TIM-brl"/>
</dbReference>
<reference evidence="12" key="1">
    <citation type="submission" date="2025-08" db="UniProtKB">
        <authorList>
            <consortium name="RefSeq"/>
        </authorList>
    </citation>
    <scope>IDENTIFICATION</scope>
    <source>
        <tissue evidence="12">Muscle</tissue>
    </source>
</reference>
<dbReference type="SUPFAM" id="SSF47473">
    <property type="entry name" value="EF-hand"/>
    <property type="match status" value="1"/>
</dbReference>
<comment type="catalytic activity">
    <reaction evidence="1">
        <text>an N-(acyl)-sphingosylphosphoethanolamine = an N-(acyl)-sphingosyl-1,3-cyclic phosphate + ethanolamine</text>
        <dbReference type="Rhea" id="RHEA:60648"/>
        <dbReference type="ChEBI" id="CHEBI:57603"/>
        <dbReference type="ChEBI" id="CHEBI:143891"/>
        <dbReference type="ChEBI" id="CHEBI:143892"/>
    </reaction>
</comment>
<evidence type="ECO:0000256" key="4">
    <source>
        <dbReference type="ARBA" id="ARBA00023157"/>
    </source>
</evidence>
<dbReference type="Pfam" id="PF00388">
    <property type="entry name" value="PI-PLC-X"/>
    <property type="match status" value="1"/>
</dbReference>
<protein>
    <recommendedName>
        <fullName evidence="7">Phosphoinositide phospholipase C</fullName>
        <ecNumber evidence="7">3.1.4.11</ecNumber>
    </recommendedName>
</protein>
<dbReference type="PROSITE" id="PS50004">
    <property type="entry name" value="C2"/>
    <property type="match status" value="1"/>
</dbReference>
<dbReference type="InterPro" id="IPR000008">
    <property type="entry name" value="C2_dom"/>
</dbReference>
<evidence type="ECO:0000313" key="12">
    <source>
        <dbReference type="RefSeq" id="XP_022251408.1"/>
    </source>
</evidence>
<feature type="domain" description="C2" evidence="9">
    <location>
        <begin position="373"/>
        <end position="498"/>
    </location>
</feature>
<keyword evidence="3" id="KW-0460">Magnesium</keyword>
<dbReference type="RefSeq" id="XP_022251408.1">
    <property type="nucleotide sequence ID" value="XM_022395700.1"/>
</dbReference>
<dbReference type="InterPro" id="IPR035892">
    <property type="entry name" value="C2_domain_sf"/>
</dbReference>
<sequence>MKVTEAYCRALIQRFEPDLEQLPGYMSISGFRELLLSPTQDIFNYEHRTVHQDMTQPLSHYYISSSHNTYLTQGQLMGESSIEGYIRALLRGCRCLELDAWDGPDDEPVIYHGYTFTTKILFRDVIMAIKTNAFKSSQYPVILSIENHCSVEQQNKMAKHLVNILGDYLYCTPVGEDESVLPSPHSLARKILIKEESPSKGRKFTKENPEASEEQLEEEEKREEELMENKTLCVYASESTNRLSLVQKSNSFKLDKDFSDLVTYVKAVRFCGFEKAKCWKFYEMASLSETQAQYQINSAEKKFVEHTTKYLSRIYPKGLRTGSSNFSPLPFWNVGCQLVALNYQTFDKYLYLYEAKFALNGNCGYVLKPHFLRDGSFDPSNLVENRYKKTLTVMVISGQHIPKPGEATVGEIVDPYVSIKVCGHPVDSNKKKTSVVKNNGFFPVWNETLTFDVQMPDLAVVVFTVKDESITGRNFRLGRYALPFNSITEGYRHIHLVDDYHSVIVSATLFVHVTIE</sequence>
<dbReference type="SUPFAM" id="SSF49562">
    <property type="entry name" value="C2 domain (Calcium/lipid-binding domain, CaLB)"/>
    <property type="match status" value="1"/>
</dbReference>
<dbReference type="PROSITE" id="PS50007">
    <property type="entry name" value="PIPLC_X_DOMAIN"/>
    <property type="match status" value="1"/>
</dbReference>
<name>A0ABM1T6A2_LIMPO</name>
<dbReference type="PANTHER" id="PTHR10336">
    <property type="entry name" value="PHOSPHOINOSITIDE-SPECIFIC PHOSPHOLIPASE C FAMILY PROTEIN"/>
    <property type="match status" value="1"/>
</dbReference>
<accession>A0ABM1T6A2</accession>
<gene>
    <name evidence="12" type="primary">LOC106467498</name>
</gene>
<evidence type="ECO:0000259" key="10">
    <source>
        <dbReference type="PROSITE" id="PS50008"/>
    </source>
</evidence>
<feature type="compositionally biased region" description="Acidic residues" evidence="8">
    <location>
        <begin position="210"/>
        <end position="221"/>
    </location>
</feature>
<dbReference type="Pfam" id="PF00387">
    <property type="entry name" value="PI-PLC-Y"/>
    <property type="match status" value="1"/>
</dbReference>
<evidence type="ECO:0000256" key="5">
    <source>
        <dbReference type="ARBA" id="ARBA00023224"/>
    </source>
</evidence>
<dbReference type="Gene3D" id="1.10.238.10">
    <property type="entry name" value="EF-hand"/>
    <property type="match status" value="1"/>
</dbReference>